<sequence>MNKPESVRLEVFKFNLSPRKSYKGTNSFRDLFIKRTDEPTNIENTKLYLSFFKHMISILDSEYKVVRNKAFTLINENNQTSFSAPKNIIYGVLEGGQMGEGKTRRKLKNKTNSNSLDGDVINDKYFFYIYAPLNDSNGYIMFQIYQQDNIREEFMSFVFKEIYKNETDYNMPNYDVFIPQSIKDEFKSSAKVKELKFTETVLSTEIEKSASFMSINESYKIEIKITPIKSKIQMSLLDTLVQPFLKKSFNGIGLDNFDKKNVVLKNNKKTATFEMDGAGDIMPRIYLKGKIPISQFGVPDFDELKKYCDGILEGILSEQPKVKEI</sequence>
<organism evidence="1 2">
    <name type="scientific">Flavobacterium sinopsychrotolerans</name>
    <dbReference type="NCBI Taxonomy" id="604089"/>
    <lineage>
        <taxon>Bacteria</taxon>
        <taxon>Pseudomonadati</taxon>
        <taxon>Bacteroidota</taxon>
        <taxon>Flavobacteriia</taxon>
        <taxon>Flavobacteriales</taxon>
        <taxon>Flavobacteriaceae</taxon>
        <taxon>Flavobacterium</taxon>
    </lineage>
</organism>
<dbReference type="RefSeq" id="WP_091168934.1">
    <property type="nucleotide sequence ID" value="NZ_CBCSFM010000002.1"/>
</dbReference>
<protein>
    <recommendedName>
        <fullName evidence="3">DUF4747 domain-containing protein</fullName>
    </recommendedName>
</protein>
<evidence type="ECO:0000313" key="2">
    <source>
        <dbReference type="Proteomes" id="UP000198657"/>
    </source>
</evidence>
<keyword evidence="2" id="KW-1185">Reference proteome</keyword>
<dbReference type="AlphaFoldDB" id="A0A1H8LDY0"/>
<proteinExistence type="predicted"/>
<dbReference type="Proteomes" id="UP000198657">
    <property type="component" value="Unassembled WGS sequence"/>
</dbReference>
<dbReference type="EMBL" id="FODN01000002">
    <property type="protein sequence ID" value="SEO03390.1"/>
    <property type="molecule type" value="Genomic_DNA"/>
</dbReference>
<accession>A0A1H8LDY0</accession>
<dbReference type="STRING" id="604089.SAMN04487942_1645"/>
<evidence type="ECO:0008006" key="3">
    <source>
        <dbReference type="Google" id="ProtNLM"/>
    </source>
</evidence>
<reference evidence="2" key="1">
    <citation type="submission" date="2016-10" db="EMBL/GenBank/DDBJ databases">
        <authorList>
            <person name="Varghese N."/>
            <person name="Submissions S."/>
        </authorList>
    </citation>
    <scope>NUCLEOTIDE SEQUENCE [LARGE SCALE GENOMIC DNA]</scope>
    <source>
        <strain evidence="2">CGMCC 1.8704</strain>
    </source>
</reference>
<name>A0A1H8LDY0_9FLAO</name>
<dbReference type="OrthoDB" id="1361631at2"/>
<evidence type="ECO:0000313" key="1">
    <source>
        <dbReference type="EMBL" id="SEO03390.1"/>
    </source>
</evidence>
<gene>
    <name evidence="1" type="ORF">SAMN04487942_1645</name>
</gene>